<gene>
    <name evidence="3" type="ORF">CCMP2556_LOCUS48162</name>
</gene>
<evidence type="ECO:0000256" key="1">
    <source>
        <dbReference type="SAM" id="Coils"/>
    </source>
</evidence>
<sequence>MVMIMHDEDNCDGTSGFAFSVRLEMDFMRRGRPSIRRELLQLHGAELLRRNLLSPKSKKKSGQTLGKTGYALVGGLKSARELMKAAAKLKAAGFLKPQNLADVIVENEEGMRRLSLRREASLAQEPGQVELVSEGGGGSPMPASIVGKQSLAGLKTDEEYLAELTTTCKKKAGDFEDRQKLRDEELVAIGEAAKAISEITSSSLVQMKAKQASKSTVLAQLRSEVLSPVQAQVARFLQREATQINSRVLSALAERALADPMGKVKKMIEQLITRLEEQGQAETTKKAWCDSEISTNKQTREEKSDAVSTLQAEMDKLQAELEKLDEDTTGLASELTELEAAVSQATELRAKEKEKNEANLKEAKAGQEAVAKAILVLKEFYAKASKPSLLATSRTSTSRLRDAPEVFGDEAYQGMKNTKSGVISMLEVIEGDFSRLEAETTIGEAAAAKEHETFVEESKLTKVEKSKEAEHKKSRKQEKSSELLSLKADLRGTEKELEAAESYYEKLKPDCLNAGDLRTETVNRSVSDRHWPPFSSQTNSVDDFEVRSLINVLKAFMVEDSLLPIFMRNICMQD</sequence>
<organism evidence="3 4">
    <name type="scientific">Durusdinium trenchii</name>
    <dbReference type="NCBI Taxonomy" id="1381693"/>
    <lineage>
        <taxon>Eukaryota</taxon>
        <taxon>Sar</taxon>
        <taxon>Alveolata</taxon>
        <taxon>Dinophyceae</taxon>
        <taxon>Suessiales</taxon>
        <taxon>Symbiodiniaceae</taxon>
        <taxon>Durusdinium</taxon>
    </lineage>
</organism>
<keyword evidence="1" id="KW-0175">Coiled coil</keyword>
<dbReference type="Proteomes" id="UP001642484">
    <property type="component" value="Unassembled WGS sequence"/>
</dbReference>
<feature type="coiled-coil region" evidence="1">
    <location>
        <begin position="300"/>
        <end position="368"/>
    </location>
</feature>
<accession>A0ABP0RPQ7</accession>
<evidence type="ECO:0000256" key="2">
    <source>
        <dbReference type="SAM" id="MobiDB-lite"/>
    </source>
</evidence>
<evidence type="ECO:0000313" key="3">
    <source>
        <dbReference type="EMBL" id="CAK9102343.1"/>
    </source>
</evidence>
<feature type="region of interest" description="Disordered" evidence="2">
    <location>
        <begin position="458"/>
        <end position="482"/>
    </location>
</feature>
<comment type="caution">
    <text evidence="3">The sequence shown here is derived from an EMBL/GenBank/DDBJ whole genome shotgun (WGS) entry which is preliminary data.</text>
</comment>
<reference evidence="3 4" key="1">
    <citation type="submission" date="2024-02" db="EMBL/GenBank/DDBJ databases">
        <authorList>
            <person name="Chen Y."/>
            <person name="Shah S."/>
            <person name="Dougan E. K."/>
            <person name="Thang M."/>
            <person name="Chan C."/>
        </authorList>
    </citation>
    <scope>NUCLEOTIDE SEQUENCE [LARGE SCALE GENOMIC DNA]</scope>
</reference>
<proteinExistence type="predicted"/>
<protein>
    <submittedName>
        <fullName evidence="3">Uncharacterized protein</fullName>
    </submittedName>
</protein>
<dbReference type="EMBL" id="CAXAMN010026350">
    <property type="protein sequence ID" value="CAK9102343.1"/>
    <property type="molecule type" value="Genomic_DNA"/>
</dbReference>
<keyword evidence="4" id="KW-1185">Reference proteome</keyword>
<evidence type="ECO:0000313" key="4">
    <source>
        <dbReference type="Proteomes" id="UP001642484"/>
    </source>
</evidence>
<feature type="compositionally biased region" description="Basic and acidic residues" evidence="2">
    <location>
        <begin position="458"/>
        <end position="481"/>
    </location>
</feature>
<name>A0ABP0RPQ7_9DINO</name>